<protein>
    <submittedName>
        <fullName evidence="2">Uncharacterized protein</fullName>
    </submittedName>
</protein>
<organism evidence="2">
    <name type="scientific">Podoviridae sp. ctsNK10</name>
    <dbReference type="NCBI Taxonomy" id="2826582"/>
    <lineage>
        <taxon>Viruses</taxon>
        <taxon>Duplodnaviria</taxon>
        <taxon>Heunggongvirae</taxon>
        <taxon>Uroviricota</taxon>
        <taxon>Caudoviricetes</taxon>
    </lineage>
</organism>
<name>A0A8S5NMP5_9CAUD</name>
<keyword evidence="1" id="KW-0812">Transmembrane</keyword>
<evidence type="ECO:0000313" key="2">
    <source>
        <dbReference type="EMBL" id="DAD95347.1"/>
    </source>
</evidence>
<dbReference type="EMBL" id="BK015191">
    <property type="protein sequence ID" value="DAD95347.1"/>
    <property type="molecule type" value="Genomic_DNA"/>
</dbReference>
<reference evidence="2" key="1">
    <citation type="journal article" date="2021" name="Proc. Natl. Acad. Sci. U.S.A.">
        <title>A Catalog of Tens of Thousands of Viruses from Human Metagenomes Reveals Hidden Associations with Chronic Diseases.</title>
        <authorList>
            <person name="Tisza M.J."/>
            <person name="Buck C.B."/>
        </authorList>
    </citation>
    <scope>NUCLEOTIDE SEQUENCE</scope>
    <source>
        <strain evidence="2">CtsNK10</strain>
    </source>
</reference>
<sequence length="59" mass="6968">MIHSCRISIYKRDVQSMFCFSIHSALITKAVHKLNKDLFICIFAISRIFYGTIIFCYLF</sequence>
<keyword evidence="1" id="KW-0472">Membrane</keyword>
<accession>A0A8S5NMP5</accession>
<evidence type="ECO:0000256" key="1">
    <source>
        <dbReference type="SAM" id="Phobius"/>
    </source>
</evidence>
<feature type="transmembrane region" description="Helical" evidence="1">
    <location>
        <begin position="38"/>
        <end position="58"/>
    </location>
</feature>
<keyword evidence="1" id="KW-1133">Transmembrane helix</keyword>
<proteinExistence type="predicted"/>